<gene>
    <name evidence="2" type="ORF">PT974_03894</name>
</gene>
<name>A0ABR0STL6_9HYPO</name>
<evidence type="ECO:0000256" key="1">
    <source>
        <dbReference type="SAM" id="MobiDB-lite"/>
    </source>
</evidence>
<proteinExistence type="predicted"/>
<keyword evidence="3" id="KW-1185">Reference proteome</keyword>
<comment type="caution">
    <text evidence="2">The sequence shown here is derived from an EMBL/GenBank/DDBJ whole genome shotgun (WGS) entry which is preliminary data.</text>
</comment>
<evidence type="ECO:0000313" key="3">
    <source>
        <dbReference type="Proteomes" id="UP001338125"/>
    </source>
</evidence>
<feature type="region of interest" description="Disordered" evidence="1">
    <location>
        <begin position="1"/>
        <end position="58"/>
    </location>
</feature>
<organism evidence="2 3">
    <name type="scientific">Cladobotryum mycophilum</name>
    <dbReference type="NCBI Taxonomy" id="491253"/>
    <lineage>
        <taxon>Eukaryota</taxon>
        <taxon>Fungi</taxon>
        <taxon>Dikarya</taxon>
        <taxon>Ascomycota</taxon>
        <taxon>Pezizomycotina</taxon>
        <taxon>Sordariomycetes</taxon>
        <taxon>Hypocreomycetidae</taxon>
        <taxon>Hypocreales</taxon>
        <taxon>Hypocreaceae</taxon>
        <taxon>Cladobotryum</taxon>
    </lineage>
</organism>
<dbReference type="Proteomes" id="UP001338125">
    <property type="component" value="Unassembled WGS sequence"/>
</dbReference>
<protein>
    <submittedName>
        <fullName evidence="2">Uncharacterized protein</fullName>
    </submittedName>
</protein>
<sequence length="77" mass="8263">MPKEQKHATSLSDSLAHFLDATSRKGEGTASNDSRSPGTSRDAIYVDGGPSHSGLEAPSLALKHKQLFKKTATKWPE</sequence>
<evidence type="ECO:0000313" key="2">
    <source>
        <dbReference type="EMBL" id="KAK5995486.1"/>
    </source>
</evidence>
<accession>A0ABR0STL6</accession>
<feature type="compositionally biased region" description="Polar residues" evidence="1">
    <location>
        <begin position="29"/>
        <end position="39"/>
    </location>
</feature>
<reference evidence="2 3" key="1">
    <citation type="submission" date="2024-01" db="EMBL/GenBank/DDBJ databases">
        <title>Complete genome of Cladobotryum mycophilum ATHUM6906.</title>
        <authorList>
            <person name="Christinaki A.C."/>
            <person name="Myridakis A.I."/>
            <person name="Kouvelis V.N."/>
        </authorList>
    </citation>
    <scope>NUCLEOTIDE SEQUENCE [LARGE SCALE GENOMIC DNA]</scope>
    <source>
        <strain evidence="2 3">ATHUM6906</strain>
    </source>
</reference>
<dbReference type="EMBL" id="JAVFKD010000004">
    <property type="protein sequence ID" value="KAK5995486.1"/>
    <property type="molecule type" value="Genomic_DNA"/>
</dbReference>